<evidence type="ECO:0000313" key="3">
    <source>
        <dbReference type="Proteomes" id="UP000017831"/>
    </source>
</evidence>
<evidence type="ECO:0000313" key="2">
    <source>
        <dbReference type="EMBL" id="EOA57663.1"/>
    </source>
</evidence>
<keyword evidence="3" id="KW-1185">Reference proteome</keyword>
<proteinExistence type="predicted"/>
<dbReference type="EMBL" id="AQHY01000008">
    <property type="protein sequence ID" value="EOA57663.1"/>
    <property type="molecule type" value="Genomic_DNA"/>
</dbReference>
<gene>
    <name evidence="2" type="ORF">HMPREF1534_00726</name>
</gene>
<dbReference type="HOGENOM" id="CLU_065769_1_0_10"/>
<comment type="caution">
    <text evidence="2">The sequence shown here is derived from an EMBL/GenBank/DDBJ whole genome shotgun (WGS) entry which is preliminary data.</text>
</comment>
<name>U6RQZ6_9BACT</name>
<dbReference type="Proteomes" id="UP000017831">
    <property type="component" value="Unassembled WGS sequence"/>
</dbReference>
<dbReference type="STRING" id="1121098.HMPREF1534_00726"/>
<reference evidence="2 3" key="1">
    <citation type="submission" date="2013-04" db="EMBL/GenBank/DDBJ databases">
        <title>The Genome Sequence of Bacteroides massiliensis DSM 17679.</title>
        <authorList>
            <consortium name="The Broad Institute Genomics Platform"/>
            <person name="Earl A."/>
            <person name="Ward D."/>
            <person name="Feldgarden M."/>
            <person name="Gevers D."/>
            <person name="Martens E."/>
            <person name="Fenner L."/>
            <person name="Roux V."/>
            <person name="Mallet M.N."/>
            <person name="Raoult D."/>
            <person name="Walker B."/>
            <person name="Young S."/>
            <person name="Zeng Q."/>
            <person name="Gargeya S."/>
            <person name="Fitzgerald M."/>
            <person name="Haas B."/>
            <person name="Abouelleil A."/>
            <person name="Allen A.W."/>
            <person name="Alvarado L."/>
            <person name="Arachchi H.M."/>
            <person name="Berlin A.M."/>
            <person name="Chapman S.B."/>
            <person name="Gainer-Dewar J."/>
            <person name="Goldberg J."/>
            <person name="Griggs A."/>
            <person name="Gujja S."/>
            <person name="Hansen M."/>
            <person name="Howarth C."/>
            <person name="Imamovic A."/>
            <person name="Ireland A."/>
            <person name="Larimer J."/>
            <person name="McCowan C."/>
            <person name="Murphy C."/>
            <person name="Pearson M."/>
            <person name="Poon T.W."/>
            <person name="Priest M."/>
            <person name="Roberts A."/>
            <person name="Saif S."/>
            <person name="Shea T."/>
            <person name="Sisk P."/>
            <person name="Sykes S."/>
            <person name="Wortman J."/>
            <person name="Nusbaum C."/>
            <person name="Birren B."/>
        </authorList>
    </citation>
    <scope>NUCLEOTIDE SEQUENCE [LARGE SCALE GENOMIC DNA]</scope>
    <source>
        <strain evidence="3">B84634 / Timone 84634 / DSM 17679 / JCM 13223</strain>
    </source>
</reference>
<dbReference type="eggNOG" id="COG1442">
    <property type="taxonomic scope" value="Bacteria"/>
</dbReference>
<dbReference type="PATRIC" id="fig|1121098.3.peg.743"/>
<accession>U6RQZ6</accession>
<evidence type="ECO:0000259" key="1">
    <source>
        <dbReference type="Pfam" id="PF14393"/>
    </source>
</evidence>
<feature type="domain" description="DUF4422" evidence="1">
    <location>
        <begin position="7"/>
        <end position="235"/>
    </location>
</feature>
<organism evidence="2 3">
    <name type="scientific">Phocaeicola massiliensis B84634 = Timone 84634 = DSM 17679 = JCM 13223</name>
    <dbReference type="NCBI Taxonomy" id="1121098"/>
    <lineage>
        <taxon>Bacteria</taxon>
        <taxon>Pseudomonadati</taxon>
        <taxon>Bacteroidota</taxon>
        <taxon>Bacteroidia</taxon>
        <taxon>Bacteroidales</taxon>
        <taxon>Bacteroidaceae</taxon>
        <taxon>Phocaeicola</taxon>
    </lineage>
</organism>
<protein>
    <recommendedName>
        <fullName evidence="1">DUF4422 domain-containing protein</fullName>
    </recommendedName>
</protein>
<dbReference type="AlphaFoldDB" id="U6RQZ6"/>
<sequence>MEKHNVRILVCTHKEGPVRDDDIYMPVQVGKSASTIDLGCQGDDVGDNISGKNKTYCELTGLYWAWKNLKDVDYIGLCHYRRYFDLSPKKYIFKHIESDSITWECFVKTPSTLDFADVFTQYDVILPTARVFDRSVVDEHIFNSGFIDYMILEQVILKLYPAYRNSVLDVFYKKNYIPQRNMFIMKKELFHCYAEWLFSILYEVEKHLRLSPYHYAQRVFGFMGEILLPLFCYHNHLRIYQRRILGIGCGYNPNKLKRTVCGFFDRARFKMNTCRITELYSERYPEILCSEGIVI</sequence>
<dbReference type="Pfam" id="PF14393">
    <property type="entry name" value="DUF4422"/>
    <property type="match status" value="1"/>
</dbReference>
<dbReference type="InterPro" id="IPR025536">
    <property type="entry name" value="DUF4422"/>
</dbReference>